<evidence type="ECO:0000313" key="2">
    <source>
        <dbReference type="Proteomes" id="UP000799640"/>
    </source>
</evidence>
<keyword evidence="2" id="KW-1185">Reference proteome</keyword>
<dbReference type="AlphaFoldDB" id="A0A6G1HN15"/>
<name>A0A6G1HN15_9PEZI</name>
<accession>A0A6G1HN15</accession>
<protein>
    <submittedName>
        <fullName evidence="1">Uncharacterized protein</fullName>
    </submittedName>
</protein>
<dbReference type="InterPro" id="IPR011047">
    <property type="entry name" value="Quinoprotein_ADH-like_sf"/>
</dbReference>
<dbReference type="OrthoDB" id="5591786at2759"/>
<gene>
    <name evidence="1" type="ORF">EJ06DRAFT_533429</name>
</gene>
<sequence>MPKATPRNLDQEALRCKEVWVKPVGAQKGSERFPRPLKAGDRSFKPLYKPWRLNLTALSHVYNLYFLAEGHLILVYQPNYPEQTLPKVPLLRILLPKSPDWLLQYDDGRDFINHLVVTFLGNIEVLIVTCDNGDVMALYTHCIQHEMVRDMSRRNRSAWLKPFFCRNVGMSAWGIAVHTRARKIAVSSNTTHVTVFSLGLSLKEHSPSDFKLLLVDRPRDEIVRLGRVGDNIPAIAFCNTPDDPYGQYLMAGDILGRFFMWDLHSGSGTPVDHKYVWFCPDQVCDCPVLSHSVWSIAFLDPRAFIPTPGFHPPRGVDWNASVFRHFVPDSSTSHKITKSSHGLYPGTNRYSLNPDQVKEYSEWRGSSRNPFTFSASHLWEHSREFVTHKKLHVGCVRPIGSHPTQPPRVPIFVSSDGDTFLLQSPSQLRANTSPIVQYHNPLAQVEYLPPDDDYPDGEPTLNAHMQRLPFQACISELGILLVGNPSGRVGLWALGKAEDGTFFKRLDWILPLKSQEEAGQRPEAWMVGMAVGPLQGSLQEEWDGRSPRRWRVIMEYSDGGWLAYEIGRKLE</sequence>
<evidence type="ECO:0000313" key="1">
    <source>
        <dbReference type="EMBL" id="KAF2397239.1"/>
    </source>
</evidence>
<organism evidence="1 2">
    <name type="scientific">Trichodelitschia bisporula</name>
    <dbReference type="NCBI Taxonomy" id="703511"/>
    <lineage>
        <taxon>Eukaryota</taxon>
        <taxon>Fungi</taxon>
        <taxon>Dikarya</taxon>
        <taxon>Ascomycota</taxon>
        <taxon>Pezizomycotina</taxon>
        <taxon>Dothideomycetes</taxon>
        <taxon>Dothideomycetes incertae sedis</taxon>
        <taxon>Phaeotrichales</taxon>
        <taxon>Phaeotrichaceae</taxon>
        <taxon>Trichodelitschia</taxon>
    </lineage>
</organism>
<reference evidence="1" key="1">
    <citation type="journal article" date="2020" name="Stud. Mycol.">
        <title>101 Dothideomycetes genomes: a test case for predicting lifestyles and emergence of pathogens.</title>
        <authorList>
            <person name="Haridas S."/>
            <person name="Albert R."/>
            <person name="Binder M."/>
            <person name="Bloem J."/>
            <person name="Labutti K."/>
            <person name="Salamov A."/>
            <person name="Andreopoulos B."/>
            <person name="Baker S."/>
            <person name="Barry K."/>
            <person name="Bills G."/>
            <person name="Bluhm B."/>
            <person name="Cannon C."/>
            <person name="Castanera R."/>
            <person name="Culley D."/>
            <person name="Daum C."/>
            <person name="Ezra D."/>
            <person name="Gonzalez J."/>
            <person name="Henrissat B."/>
            <person name="Kuo A."/>
            <person name="Liang C."/>
            <person name="Lipzen A."/>
            <person name="Lutzoni F."/>
            <person name="Magnuson J."/>
            <person name="Mondo S."/>
            <person name="Nolan M."/>
            <person name="Ohm R."/>
            <person name="Pangilinan J."/>
            <person name="Park H.-J."/>
            <person name="Ramirez L."/>
            <person name="Alfaro M."/>
            <person name="Sun H."/>
            <person name="Tritt A."/>
            <person name="Yoshinaga Y."/>
            <person name="Zwiers L.-H."/>
            <person name="Turgeon B."/>
            <person name="Goodwin S."/>
            <person name="Spatafora J."/>
            <person name="Crous P."/>
            <person name="Grigoriev I."/>
        </authorList>
    </citation>
    <scope>NUCLEOTIDE SEQUENCE</scope>
    <source>
        <strain evidence="1">CBS 262.69</strain>
    </source>
</reference>
<dbReference type="Proteomes" id="UP000799640">
    <property type="component" value="Unassembled WGS sequence"/>
</dbReference>
<proteinExistence type="predicted"/>
<dbReference type="SUPFAM" id="SSF50998">
    <property type="entry name" value="Quinoprotein alcohol dehydrogenase-like"/>
    <property type="match status" value="1"/>
</dbReference>
<dbReference type="EMBL" id="ML996704">
    <property type="protein sequence ID" value="KAF2397239.1"/>
    <property type="molecule type" value="Genomic_DNA"/>
</dbReference>